<gene>
    <name evidence="1" type="ORF">PROFUN_11507</name>
</gene>
<dbReference type="InParanoid" id="A0A2P6N9Y9"/>
<organism evidence="1 2">
    <name type="scientific">Planoprotostelium fungivorum</name>
    <dbReference type="NCBI Taxonomy" id="1890364"/>
    <lineage>
        <taxon>Eukaryota</taxon>
        <taxon>Amoebozoa</taxon>
        <taxon>Evosea</taxon>
        <taxon>Variosea</taxon>
        <taxon>Cavosteliida</taxon>
        <taxon>Cavosteliaceae</taxon>
        <taxon>Planoprotostelium</taxon>
    </lineage>
</organism>
<dbReference type="EMBL" id="MDYQ01000138">
    <property type="protein sequence ID" value="PRP80767.1"/>
    <property type="molecule type" value="Genomic_DNA"/>
</dbReference>
<dbReference type="AlphaFoldDB" id="A0A2P6N9Y9"/>
<dbReference type="Proteomes" id="UP000241769">
    <property type="component" value="Unassembled WGS sequence"/>
</dbReference>
<reference evidence="1 2" key="1">
    <citation type="journal article" date="2018" name="Genome Biol. Evol.">
        <title>Multiple Roots of Fruiting Body Formation in Amoebozoa.</title>
        <authorList>
            <person name="Hillmann F."/>
            <person name="Forbes G."/>
            <person name="Novohradska S."/>
            <person name="Ferling I."/>
            <person name="Riege K."/>
            <person name="Groth M."/>
            <person name="Westermann M."/>
            <person name="Marz M."/>
            <person name="Spaller T."/>
            <person name="Winckler T."/>
            <person name="Schaap P."/>
            <person name="Glockner G."/>
        </authorList>
    </citation>
    <scope>NUCLEOTIDE SEQUENCE [LARGE SCALE GENOMIC DNA]</scope>
    <source>
        <strain evidence="1 2">Jena</strain>
    </source>
</reference>
<accession>A0A2P6N9Y9</accession>
<protein>
    <submittedName>
        <fullName evidence="1">Uncharacterized protein</fullName>
    </submittedName>
</protein>
<comment type="caution">
    <text evidence="1">The sequence shown here is derived from an EMBL/GenBank/DDBJ whole genome shotgun (WGS) entry which is preliminary data.</text>
</comment>
<evidence type="ECO:0000313" key="1">
    <source>
        <dbReference type="EMBL" id="PRP80767.1"/>
    </source>
</evidence>
<evidence type="ECO:0000313" key="2">
    <source>
        <dbReference type="Proteomes" id="UP000241769"/>
    </source>
</evidence>
<keyword evidence="2" id="KW-1185">Reference proteome</keyword>
<name>A0A2P6N9Y9_9EUKA</name>
<proteinExistence type="predicted"/>
<sequence>MPSTSPVCVTPQFWTPVIKPTLGTSKSRYTSVFAPLLPLFYFQASALPRGTVVPMRWLFPVWMLLRKVISTRKLRPHCPLKTVFLPGSNGITMQLALSIEELRGDGKRQTFTDEEDGLQEDDGPTRMQTLFESVLQIESFALTRNTREYDDDLVFSDEEELGDSSPTSSPKSLRTTNLFLEEAFDDTALDFSCWEQVLEPYSIDTDLDEETSYFRFKCSELAAFQQYVYESSKKLDLAFNSELLVSVQMMMNGMKAKLKSLSTEQLSIESLARLDNFSSHIQMVIDSATLQNHRRHALNGEFSSSSYLFNHSTINFMPELKSIDHSFGMHQSKINCYEERGYHMTALSTLQRIEARLSIALQNHLISPKDYEHINGLLHWITWKLCVYSITNTEASLYQKESQLNQRLGLLDATTDDQSFSLLLRSCSEECNATLSLLQHGLHTARNLFQTALQRSDHAAGPNNLSRSPRQPLRISSAPTIGKAQGRFFVQKRESQNDLGYREFLKSRHALEQVEKVTENCHTQIHRKTLQSVMKRGSSYVRGLLEELKGGQRGHNTVKLVGDLQRLVKSPENSEHFKTDFRYIQMRKCVEQCKSVLEN</sequence>